<feature type="transmembrane region" description="Helical" evidence="1">
    <location>
        <begin position="292"/>
        <end position="309"/>
    </location>
</feature>
<feature type="transmembrane region" description="Helical" evidence="1">
    <location>
        <begin position="70"/>
        <end position="89"/>
    </location>
</feature>
<evidence type="ECO:0000313" key="3">
    <source>
        <dbReference type="Proteomes" id="UP000253141"/>
    </source>
</evidence>
<evidence type="ECO:0008006" key="4">
    <source>
        <dbReference type="Google" id="ProtNLM"/>
    </source>
</evidence>
<feature type="transmembrane region" description="Helical" evidence="1">
    <location>
        <begin position="95"/>
        <end position="116"/>
    </location>
</feature>
<feature type="transmembrane region" description="Helical" evidence="1">
    <location>
        <begin position="329"/>
        <end position="358"/>
    </location>
</feature>
<proteinExistence type="predicted"/>
<keyword evidence="1" id="KW-1133">Transmembrane helix</keyword>
<dbReference type="EMBL" id="QPIW01000014">
    <property type="protein sequence ID" value="RDB04730.1"/>
    <property type="molecule type" value="Genomic_DNA"/>
</dbReference>
<keyword evidence="1" id="KW-0812">Transmembrane</keyword>
<keyword evidence="3" id="KW-1185">Reference proteome</keyword>
<gene>
    <name evidence="2" type="ORF">DVG78_17375</name>
</gene>
<evidence type="ECO:0000313" key="2">
    <source>
        <dbReference type="EMBL" id="RDB04730.1"/>
    </source>
</evidence>
<sequence length="394" mass="46139">MNYERLVLVYSSLILLSISSLAQSIGFESLKYIRFLTPIVLLFLPFLEVKNKKINDGKIGNKYIFNIGKLFIFIVLLTVLTNTFVYSIGLTYRNFVNFVFLLSPLFALYLINLYVDYDDLRKVISFQFYNYIVIYLAELILKGVSFQSILSSLSSNYITNSSYETESGSSLIFGFYSIYFLHYKRYQSFVLSVLFVILGAKRIAIFGLVLSLIVLYFYPFIYNKIIRNVKNTFCVVFALVMLLLANFWTILYTGKFDSQIHDLIGVSPNAFFMGRLSRISTFFSLLKDKDDFFLGYGIGYAENILYYFMKLPTPFHNDFYKFYFEFGPFLFLLWCYFMVKFAIIHPLSFSSFFLLLILMQTDNVYTYETVMYSFYFVTIISFKETLKGRKVTGS</sequence>
<evidence type="ECO:0000256" key="1">
    <source>
        <dbReference type="SAM" id="Phobius"/>
    </source>
</evidence>
<keyword evidence="1" id="KW-0472">Membrane</keyword>
<name>A0A369I760_9BACT</name>
<comment type="caution">
    <text evidence="2">The sequence shown here is derived from an EMBL/GenBank/DDBJ whole genome shotgun (WGS) entry which is preliminary data.</text>
</comment>
<feature type="transmembrane region" description="Helical" evidence="1">
    <location>
        <begin position="233"/>
        <end position="253"/>
    </location>
</feature>
<organism evidence="2 3">
    <name type="scientific">Runella aurantiaca</name>
    <dbReference type="NCBI Taxonomy" id="2282308"/>
    <lineage>
        <taxon>Bacteria</taxon>
        <taxon>Pseudomonadati</taxon>
        <taxon>Bacteroidota</taxon>
        <taxon>Cytophagia</taxon>
        <taxon>Cytophagales</taxon>
        <taxon>Spirosomataceae</taxon>
        <taxon>Runella</taxon>
    </lineage>
</organism>
<feature type="transmembrane region" description="Helical" evidence="1">
    <location>
        <begin position="364"/>
        <end position="382"/>
    </location>
</feature>
<dbReference type="Proteomes" id="UP000253141">
    <property type="component" value="Unassembled WGS sequence"/>
</dbReference>
<dbReference type="GO" id="GO:0016020">
    <property type="term" value="C:membrane"/>
    <property type="evidence" value="ECO:0007669"/>
    <property type="project" value="UniProtKB-SubCell"/>
</dbReference>
<dbReference type="AlphaFoldDB" id="A0A369I760"/>
<feature type="transmembrane region" description="Helical" evidence="1">
    <location>
        <begin position="128"/>
        <end position="150"/>
    </location>
</feature>
<reference evidence="2 3" key="1">
    <citation type="submission" date="2018-07" db="EMBL/GenBank/DDBJ databases">
        <title>Genome analysis of Runella aurantiaca.</title>
        <authorList>
            <person name="Yang X."/>
        </authorList>
    </citation>
    <scope>NUCLEOTIDE SEQUENCE [LARGE SCALE GENOMIC DNA]</scope>
    <source>
        <strain evidence="2 3">YX9</strain>
    </source>
</reference>
<protein>
    <recommendedName>
        <fullName evidence="4">O-antigen ligase domain-containing protein</fullName>
    </recommendedName>
</protein>
<dbReference type="OrthoDB" id="980095at2"/>
<feature type="transmembrane region" description="Helical" evidence="1">
    <location>
        <begin position="32"/>
        <end position="49"/>
    </location>
</feature>
<dbReference type="RefSeq" id="WP_114462322.1">
    <property type="nucleotide sequence ID" value="NZ_QPIW01000014.1"/>
</dbReference>
<accession>A0A369I760</accession>
<feature type="transmembrane region" description="Helical" evidence="1">
    <location>
        <begin position="189"/>
        <end position="221"/>
    </location>
</feature>